<protein>
    <submittedName>
        <fullName evidence="3">Arylamine N-acetyltransferase</fullName>
    </submittedName>
</protein>
<dbReference type="GO" id="GO:0016407">
    <property type="term" value="F:acetyltransferase activity"/>
    <property type="evidence" value="ECO:0007669"/>
    <property type="project" value="InterPro"/>
</dbReference>
<dbReference type="SUPFAM" id="SSF54001">
    <property type="entry name" value="Cysteine proteinases"/>
    <property type="match status" value="1"/>
</dbReference>
<dbReference type="InterPro" id="IPR053710">
    <property type="entry name" value="Arylamine_NAT_domain_sf"/>
</dbReference>
<dbReference type="AlphaFoldDB" id="A0A1B2DJ56"/>
<evidence type="ECO:0000256" key="1">
    <source>
        <dbReference type="ARBA" id="ARBA00006547"/>
    </source>
</evidence>
<dbReference type="InterPro" id="IPR038765">
    <property type="entry name" value="Papain-like_cys_pep_sf"/>
</dbReference>
<comment type="similarity">
    <text evidence="1 2">Belongs to the arylamine N-acetyltransferase family.</text>
</comment>
<organism evidence="3">
    <name type="scientific">Paenibacillus sp. BIHB 4019</name>
    <dbReference type="NCBI Taxonomy" id="1870819"/>
    <lineage>
        <taxon>Bacteria</taxon>
        <taxon>Bacillati</taxon>
        <taxon>Bacillota</taxon>
        <taxon>Bacilli</taxon>
        <taxon>Bacillales</taxon>
        <taxon>Paenibacillaceae</taxon>
        <taxon>Paenibacillus</taxon>
    </lineage>
</organism>
<evidence type="ECO:0000256" key="2">
    <source>
        <dbReference type="RuleBase" id="RU003452"/>
    </source>
</evidence>
<accession>A0A1B2DJ56</accession>
<dbReference type="PANTHER" id="PTHR11786">
    <property type="entry name" value="N-HYDROXYARYLAMINE O-ACETYLTRANSFERASE"/>
    <property type="match status" value="1"/>
</dbReference>
<keyword evidence="3" id="KW-0808">Transferase</keyword>
<dbReference type="PANTHER" id="PTHR11786:SF0">
    <property type="entry name" value="ARYLAMINE N-ACETYLTRANSFERASE 4-RELATED"/>
    <property type="match status" value="1"/>
</dbReference>
<gene>
    <name evidence="3" type="ORF">BBD42_15750</name>
</gene>
<name>A0A1B2DJ56_9BACL</name>
<dbReference type="RefSeq" id="WP_099518938.1">
    <property type="nucleotide sequence ID" value="NZ_CP016808.1"/>
</dbReference>
<dbReference type="InterPro" id="IPR001447">
    <property type="entry name" value="Arylamine_N-AcTrfase"/>
</dbReference>
<dbReference type="EMBL" id="CP016808">
    <property type="protein sequence ID" value="ANY67757.1"/>
    <property type="molecule type" value="Genomic_DNA"/>
</dbReference>
<sequence>MSELNALFRKKVGIPESEVITFDRLAYVLERLAKTVPFENLNIIRKSSAVITKEYVVQKILKDQEGGLCYEINALLYLFLIENGFNAVLARGVVYNHDTQAYFTLGRTHLTILLTYEEQTYLLDSGFGGNLPLKPVPLTGETLTSSNGQFRIKKEDSEHGDYLLEMKLKHKDTDWKVGYAFDSQKQLADLTECNDIRQIVFEHPESRFNKQPLITQITDDGSVTLTDTSFTQWKDGVLTKEQIDMGDYERLLKQHFGMSSK</sequence>
<dbReference type="PRINTS" id="PR01543">
    <property type="entry name" value="ANATRNSFRASE"/>
</dbReference>
<dbReference type="Gene3D" id="3.30.2140.20">
    <property type="match status" value="1"/>
</dbReference>
<proteinExistence type="inferred from homology"/>
<dbReference type="Pfam" id="PF00797">
    <property type="entry name" value="Acetyltransf_2"/>
    <property type="match status" value="1"/>
</dbReference>
<evidence type="ECO:0000313" key="3">
    <source>
        <dbReference type="EMBL" id="ANY67757.1"/>
    </source>
</evidence>
<reference evidence="3" key="1">
    <citation type="submission" date="2016-08" db="EMBL/GenBank/DDBJ databases">
        <title>Complete Genome Seqeunce of Paenibacillus sp. BIHB 4019 from tea rhizoplane.</title>
        <authorList>
            <person name="Thakur R."/>
            <person name="Swarnkar M.K."/>
            <person name="Gulati A."/>
        </authorList>
    </citation>
    <scope>NUCLEOTIDE SEQUENCE [LARGE SCALE GENOMIC DNA]</scope>
    <source>
        <strain evidence="3">BIHB4019</strain>
    </source>
</reference>